<protein>
    <submittedName>
        <fullName evidence="3">CbiX</fullName>
    </submittedName>
</protein>
<dbReference type="GO" id="GO:0046872">
    <property type="term" value="F:metal ion binding"/>
    <property type="evidence" value="ECO:0007669"/>
    <property type="project" value="UniProtKB-KW"/>
</dbReference>
<dbReference type="EMBL" id="CYHH01000002">
    <property type="protein sequence ID" value="CUB05757.1"/>
    <property type="molecule type" value="Genomic_DNA"/>
</dbReference>
<name>A0A0K6IR19_9PROT</name>
<evidence type="ECO:0000256" key="2">
    <source>
        <dbReference type="ARBA" id="ARBA00023239"/>
    </source>
</evidence>
<dbReference type="SUPFAM" id="SSF53800">
    <property type="entry name" value="Chelatase"/>
    <property type="match status" value="1"/>
</dbReference>
<dbReference type="OrthoDB" id="9797895at2"/>
<accession>A0A0K6IR19</accession>
<dbReference type="Pfam" id="PF01903">
    <property type="entry name" value="CbiX"/>
    <property type="match status" value="1"/>
</dbReference>
<keyword evidence="1" id="KW-0479">Metal-binding</keyword>
<dbReference type="Proteomes" id="UP000182108">
    <property type="component" value="Unassembled WGS sequence"/>
</dbReference>
<dbReference type="AlphaFoldDB" id="A0A0K6IR19"/>
<dbReference type="PANTHER" id="PTHR33542">
    <property type="entry name" value="SIROHYDROCHLORIN FERROCHELATASE, CHLOROPLASTIC"/>
    <property type="match status" value="1"/>
</dbReference>
<dbReference type="InterPro" id="IPR050963">
    <property type="entry name" value="Sirohydro_Cobaltochel/CbiX"/>
</dbReference>
<evidence type="ECO:0000256" key="1">
    <source>
        <dbReference type="ARBA" id="ARBA00022723"/>
    </source>
</evidence>
<evidence type="ECO:0000313" key="4">
    <source>
        <dbReference type="Proteomes" id="UP000182108"/>
    </source>
</evidence>
<dbReference type="RefSeq" id="WP_055422846.1">
    <property type="nucleotide sequence ID" value="NZ_CYHH01000002.1"/>
</dbReference>
<dbReference type="InterPro" id="IPR002762">
    <property type="entry name" value="CbiX-like"/>
</dbReference>
<gene>
    <name evidence="3" type="ORF">Ga0061068_102124</name>
</gene>
<sequence>MNTAPAVILFAHGARDPRWAEPVLALAQRLRQALPEAYVQPAFLEFLSPSLPEAVEAALARGHRRVALVPVFIAVGGHLREDLPQLLACVRSAHPDVSIEVLPALGEAEAVRRAMADTVLEWIAEGA</sequence>
<organism evidence="3 4">
    <name type="scientific">Tepidiphilus thermophilus</name>
    <dbReference type="NCBI Taxonomy" id="876478"/>
    <lineage>
        <taxon>Bacteria</taxon>
        <taxon>Pseudomonadati</taxon>
        <taxon>Pseudomonadota</taxon>
        <taxon>Hydrogenophilia</taxon>
        <taxon>Hydrogenophilales</taxon>
        <taxon>Hydrogenophilaceae</taxon>
        <taxon>Tepidiphilus</taxon>
    </lineage>
</organism>
<keyword evidence="4" id="KW-1185">Reference proteome</keyword>
<keyword evidence="2" id="KW-0456">Lyase</keyword>
<reference evidence="4" key="1">
    <citation type="submission" date="2015-08" db="EMBL/GenBank/DDBJ databases">
        <authorList>
            <person name="Babu N.S."/>
            <person name="Beckwith C.J."/>
            <person name="Beseler K.G."/>
            <person name="Brison A."/>
            <person name="Carone J.V."/>
            <person name="Caskin T.P."/>
            <person name="Diamond M."/>
            <person name="Durham M.E."/>
            <person name="Foxe J.M."/>
            <person name="Go M."/>
            <person name="Henderson B.A."/>
            <person name="Jones I.B."/>
            <person name="McGettigan J.A."/>
            <person name="Micheletti S.J."/>
            <person name="Nasrallah M.E."/>
            <person name="Ortiz D."/>
            <person name="Piller C.R."/>
            <person name="Privatt S.R."/>
            <person name="Schneider S.L."/>
            <person name="Sharp S."/>
            <person name="Smith T.C."/>
            <person name="Stanton J.D."/>
            <person name="Ullery H.E."/>
            <person name="Wilson R.J."/>
            <person name="Serrano M.G."/>
            <person name="Buck G."/>
            <person name="Lee V."/>
            <person name="Wang Y."/>
            <person name="Carvalho R."/>
            <person name="Voegtly L."/>
            <person name="Shi R."/>
            <person name="Duckworth R."/>
            <person name="Johnson A."/>
            <person name="Loviza R."/>
            <person name="Walstead R."/>
            <person name="Shah Z."/>
            <person name="Kiflezghi M."/>
            <person name="Wade K."/>
            <person name="Ball S.L."/>
            <person name="Bradley K.W."/>
            <person name="Asai D.J."/>
            <person name="Bowman C.A."/>
            <person name="Russell D.A."/>
            <person name="Pope W.H."/>
            <person name="Jacobs-Sera D."/>
            <person name="Hendrix R.W."/>
            <person name="Hatfull G.F."/>
        </authorList>
    </citation>
    <scope>NUCLEOTIDE SEQUENCE [LARGE SCALE GENOMIC DNA]</scope>
    <source>
        <strain evidence="4">JCM 19170</strain>
    </source>
</reference>
<dbReference type="GO" id="GO:0016829">
    <property type="term" value="F:lyase activity"/>
    <property type="evidence" value="ECO:0007669"/>
    <property type="project" value="UniProtKB-KW"/>
</dbReference>
<dbReference type="Gene3D" id="3.40.50.1400">
    <property type="match status" value="1"/>
</dbReference>
<evidence type="ECO:0000313" key="3">
    <source>
        <dbReference type="EMBL" id="CUB05757.1"/>
    </source>
</evidence>
<proteinExistence type="predicted"/>
<dbReference type="PANTHER" id="PTHR33542:SF5">
    <property type="entry name" value="FERROCHELATASE CHE1"/>
    <property type="match status" value="1"/>
</dbReference>
<dbReference type="CDD" id="cd03416">
    <property type="entry name" value="CbiX_SirB_N"/>
    <property type="match status" value="1"/>
</dbReference>